<keyword evidence="2 5" id="KW-0288">FMN</keyword>
<gene>
    <name evidence="7" type="ORF">MXD59_24690</name>
</gene>
<keyword evidence="4 5" id="KW-0560">Oxidoreductase</keyword>
<comment type="cofactor">
    <cofactor evidence="5">
        <name>FMN</name>
        <dbReference type="ChEBI" id="CHEBI:58210"/>
    </cofactor>
</comment>
<dbReference type="InterPro" id="IPR023936">
    <property type="entry name" value="RutE-like"/>
</dbReference>
<keyword evidence="5" id="KW-0520">NAD</keyword>
<dbReference type="GO" id="GO:0035527">
    <property type="term" value="F:3-hydroxypropionate dehydrogenase (NADP+) activity"/>
    <property type="evidence" value="ECO:0007669"/>
    <property type="project" value="UniProtKB-EC"/>
</dbReference>
<evidence type="ECO:0000313" key="8">
    <source>
        <dbReference type="Proteomes" id="UP001201873"/>
    </source>
</evidence>
<comment type="caution">
    <text evidence="7">The sequence shown here is derived from an EMBL/GenBank/DDBJ whole genome shotgun (WGS) entry which is preliminary data.</text>
</comment>
<dbReference type="Proteomes" id="UP001201873">
    <property type="component" value="Unassembled WGS sequence"/>
</dbReference>
<dbReference type="PANTHER" id="PTHR43543">
    <property type="entry name" value="MALONIC SEMIALDEHYDE REDUCTASE RUTE-RELATED"/>
    <property type="match status" value="1"/>
</dbReference>
<dbReference type="InterPro" id="IPR050461">
    <property type="entry name" value="Nitroreductase_HadB/RutE"/>
</dbReference>
<keyword evidence="1 5" id="KW-0285">Flavoprotein</keyword>
<keyword evidence="8" id="KW-1185">Reference proteome</keyword>
<evidence type="ECO:0000259" key="6">
    <source>
        <dbReference type="Pfam" id="PF00881"/>
    </source>
</evidence>
<name>A0ABT0K543_9ACTN</name>
<proteinExistence type="inferred from homology"/>
<dbReference type="InterPro" id="IPR029479">
    <property type="entry name" value="Nitroreductase"/>
</dbReference>
<evidence type="ECO:0000256" key="4">
    <source>
        <dbReference type="ARBA" id="ARBA00023002"/>
    </source>
</evidence>
<dbReference type="HAMAP" id="MF_01204">
    <property type="entry name" value="Oxidoreductase_RutE_HadB"/>
    <property type="match status" value="1"/>
</dbReference>
<dbReference type="EC" id="1.-.-.-" evidence="5"/>
<evidence type="ECO:0000256" key="3">
    <source>
        <dbReference type="ARBA" id="ARBA00022857"/>
    </source>
</evidence>
<keyword evidence="3 5" id="KW-0521">NADP</keyword>
<dbReference type="InterPro" id="IPR000415">
    <property type="entry name" value="Nitroreductase-like"/>
</dbReference>
<evidence type="ECO:0000256" key="5">
    <source>
        <dbReference type="HAMAP-Rule" id="MF_01204"/>
    </source>
</evidence>
<dbReference type="SUPFAM" id="SSF55469">
    <property type="entry name" value="FMN-dependent nitroreductase-like"/>
    <property type="match status" value="1"/>
</dbReference>
<evidence type="ECO:0000256" key="2">
    <source>
        <dbReference type="ARBA" id="ARBA00022643"/>
    </source>
</evidence>
<feature type="domain" description="Nitroreductase" evidence="6">
    <location>
        <begin position="43"/>
        <end position="200"/>
    </location>
</feature>
<reference evidence="7 8" key="1">
    <citation type="submission" date="2022-04" db="EMBL/GenBank/DDBJ databases">
        <title>Genome diversity in the genus Frankia.</title>
        <authorList>
            <person name="Carlos-Shanley C."/>
            <person name="Hahn D."/>
        </authorList>
    </citation>
    <scope>NUCLEOTIDE SEQUENCE [LARGE SCALE GENOMIC DNA]</scope>
    <source>
        <strain evidence="7 8">Ag45/Mut15</strain>
    </source>
</reference>
<organism evidence="7 8">
    <name type="scientific">Frankia umida</name>
    <dbReference type="NCBI Taxonomy" id="573489"/>
    <lineage>
        <taxon>Bacteria</taxon>
        <taxon>Bacillati</taxon>
        <taxon>Actinomycetota</taxon>
        <taxon>Actinomycetes</taxon>
        <taxon>Frankiales</taxon>
        <taxon>Frankiaceae</taxon>
        <taxon>Frankia</taxon>
    </lineage>
</organism>
<dbReference type="Gene3D" id="3.40.109.10">
    <property type="entry name" value="NADH Oxidase"/>
    <property type="match status" value="1"/>
</dbReference>
<dbReference type="CDD" id="cd02148">
    <property type="entry name" value="RutE-like"/>
    <property type="match status" value="1"/>
</dbReference>
<dbReference type="PANTHER" id="PTHR43543:SF1">
    <property type="entry name" value="MALONIC SEMIALDEHYDE REDUCTASE RUTE-RELATED"/>
    <property type="match status" value="1"/>
</dbReference>
<protein>
    <recommendedName>
        <fullName evidence="5">Putative NADH dehydrogenase/NAD(P)H nitroreductase MXD59_24690</fullName>
        <ecNumber evidence="5">1.-.-.-</ecNumber>
    </recommendedName>
</protein>
<dbReference type="EMBL" id="JALKFT010000052">
    <property type="protein sequence ID" value="MCK9878918.1"/>
    <property type="molecule type" value="Genomic_DNA"/>
</dbReference>
<sequence>MTSTTEIPASEDPSTASLAVEKLAADHLVLDPAAVALLFTQARTANAFSDEPVSRDQLRAITELAKWPPTSANINPLRITFVTTPEGRARLLPLISEGNRAKTESAPVVAILAVDVDFHDRLPQLFPARPEMRDVFTGDPERRAEVARFNGALQTAYFILAVRAAGLAAGPMAGFDAAGVDAEFFPDRSYRSILVVNIGKPGANPWFPRLPRLDHDDYVDYL</sequence>
<dbReference type="Pfam" id="PF00881">
    <property type="entry name" value="Nitroreductase"/>
    <property type="match status" value="1"/>
</dbReference>
<dbReference type="NCBIfam" id="NF003768">
    <property type="entry name" value="PRK05365.1"/>
    <property type="match status" value="1"/>
</dbReference>
<comment type="similarity">
    <text evidence="5">Belongs to the nitroreductase family. HadB/RutE subfamily.</text>
</comment>
<accession>A0ABT0K543</accession>
<evidence type="ECO:0000256" key="1">
    <source>
        <dbReference type="ARBA" id="ARBA00022630"/>
    </source>
</evidence>
<evidence type="ECO:0000313" key="7">
    <source>
        <dbReference type="EMBL" id="MCK9878918.1"/>
    </source>
</evidence>